<dbReference type="GO" id="GO:0015031">
    <property type="term" value="P:protein transport"/>
    <property type="evidence" value="ECO:0007669"/>
    <property type="project" value="UniProtKB-KW"/>
</dbReference>
<dbReference type="GO" id="GO:0005886">
    <property type="term" value="C:plasma membrane"/>
    <property type="evidence" value="ECO:0007669"/>
    <property type="project" value="UniProtKB-SubCell"/>
</dbReference>
<organism evidence="16 17">
    <name type="scientific">Wohlfahrtiimonas chitiniclastica</name>
    <dbReference type="NCBI Taxonomy" id="400946"/>
    <lineage>
        <taxon>Bacteria</taxon>
        <taxon>Pseudomonadati</taxon>
        <taxon>Pseudomonadota</taxon>
        <taxon>Gammaproteobacteria</taxon>
        <taxon>Cardiobacteriales</taxon>
        <taxon>Ignatzschineriaceae</taxon>
        <taxon>Wohlfahrtiimonas</taxon>
    </lineage>
</organism>
<dbReference type="Pfam" id="PF14849">
    <property type="entry name" value="YidC_periplas"/>
    <property type="match status" value="1"/>
</dbReference>
<dbReference type="PANTHER" id="PTHR12428:SF65">
    <property type="entry name" value="CYTOCHROME C OXIDASE ASSEMBLY PROTEIN COX18, MITOCHONDRIAL"/>
    <property type="match status" value="1"/>
</dbReference>
<dbReference type="PRINTS" id="PR00701">
    <property type="entry name" value="60KDINNERMP"/>
</dbReference>
<evidence type="ECO:0000256" key="10">
    <source>
        <dbReference type="ARBA" id="ARBA00023186"/>
    </source>
</evidence>
<dbReference type="HAMAP" id="MF_01810">
    <property type="entry name" value="YidC_type1"/>
    <property type="match status" value="1"/>
</dbReference>
<evidence type="ECO:0000256" key="13">
    <source>
        <dbReference type="HAMAP-Rule" id="MF_01810"/>
    </source>
</evidence>
<keyword evidence="6 13" id="KW-0812">Transmembrane</keyword>
<evidence type="ECO:0000256" key="2">
    <source>
        <dbReference type="ARBA" id="ARBA00010527"/>
    </source>
</evidence>
<dbReference type="CDD" id="cd19961">
    <property type="entry name" value="EcYidC-like_peri"/>
    <property type="match status" value="1"/>
</dbReference>
<keyword evidence="8 13" id="KW-1133">Transmembrane helix</keyword>
<dbReference type="CDD" id="cd20070">
    <property type="entry name" value="5TM_YidC_Alb3"/>
    <property type="match status" value="1"/>
</dbReference>
<name>A0AB35C0Q1_9GAMM</name>
<dbReference type="Gene3D" id="2.70.98.90">
    <property type="match status" value="1"/>
</dbReference>
<evidence type="ECO:0000313" key="17">
    <source>
        <dbReference type="Proteomes" id="UP000680020"/>
    </source>
</evidence>
<dbReference type="PRINTS" id="PR01900">
    <property type="entry name" value="YIDCPROTEIN"/>
</dbReference>
<accession>A0AB35C0Q1</accession>
<evidence type="ECO:0000259" key="15">
    <source>
        <dbReference type="Pfam" id="PF14849"/>
    </source>
</evidence>
<dbReference type="GO" id="GO:0051205">
    <property type="term" value="P:protein insertion into membrane"/>
    <property type="evidence" value="ECO:0007669"/>
    <property type="project" value="TreeGrafter"/>
</dbReference>
<keyword evidence="9 13" id="KW-0472">Membrane</keyword>
<feature type="transmembrane region" description="Helical" evidence="13">
    <location>
        <begin position="520"/>
        <end position="540"/>
    </location>
</feature>
<dbReference type="NCBIfam" id="NF002352">
    <property type="entry name" value="PRK01318.1-3"/>
    <property type="match status" value="1"/>
</dbReference>
<keyword evidence="4 13" id="KW-0813">Transport</keyword>
<feature type="transmembrane region" description="Helical" evidence="13">
    <location>
        <begin position="376"/>
        <end position="395"/>
    </location>
</feature>
<evidence type="ECO:0000313" key="16">
    <source>
        <dbReference type="EMBL" id="MBS7824946.1"/>
    </source>
</evidence>
<dbReference type="PANTHER" id="PTHR12428">
    <property type="entry name" value="OXA1"/>
    <property type="match status" value="1"/>
</dbReference>
<evidence type="ECO:0000256" key="8">
    <source>
        <dbReference type="ARBA" id="ARBA00022989"/>
    </source>
</evidence>
<feature type="domain" description="Membrane insertase YidC/Oxa/ALB C-terminal" evidence="14">
    <location>
        <begin position="376"/>
        <end position="554"/>
    </location>
</feature>
<dbReference type="EMBL" id="JAGIBU010000005">
    <property type="protein sequence ID" value="MBS7824946.1"/>
    <property type="molecule type" value="Genomic_DNA"/>
</dbReference>
<sequence>MQNNRLILWGIFGLLAFMLFSKWQFANAPKPPEAQSAQVVTQMLDGQATDGSVPQLNSANVPDGMMTNSKKISVTTDVFSINIALTGADIEDVKLLKYSESLEQKDVPFALLSSDPKRRFVSQTGLISTSGQASFPHSTEFSAQADSYTLEEGQDTLIVPLTYTDANGIVVTKTYEFKRGSYDISFTQKIDNNTDNAWQGINYMQLLQKDPKASGHLMGASSYTGPVFSMGEESYKKVPFDKLIEKAPAIKQEGTAGWGAMIQQYFTSAWLALNTHAHVVEVAKLPGDMAMIRLMSKDPVVVPAHASYEFKNSLYSGPKIKKNLVDAGEYTYVNDKGQEEKANAKLELTLDYGWFSPISALMLWVLEFFHGIVGNWGWAIVLLTLTAKLILYPLSEKGYRSMAKMRHLAPEMQRIKELYGSDKQKIGQETIALYRKEKVNPMGGCWPMLIQIPIFISLFWMLQESVQLRQAPWILWIHDLAIMDPYFILPIIMCATMFVQQMFNPPPPDPMQAKIMKFMPLVFGFMFMWFAAGIVLYWIVNNLLTILQQWLINRRIEAAQKKMS</sequence>
<dbReference type="NCBIfam" id="TIGR03592">
    <property type="entry name" value="yidC_oxa1_cterm"/>
    <property type="match status" value="1"/>
</dbReference>
<feature type="domain" description="Membrane insertase YidC N-terminal" evidence="15">
    <location>
        <begin position="72"/>
        <end position="365"/>
    </location>
</feature>
<dbReference type="Proteomes" id="UP000680020">
    <property type="component" value="Unassembled WGS sequence"/>
</dbReference>
<evidence type="ECO:0000256" key="1">
    <source>
        <dbReference type="ARBA" id="ARBA00004429"/>
    </source>
</evidence>
<dbReference type="GO" id="GO:0032977">
    <property type="term" value="F:membrane insertase activity"/>
    <property type="evidence" value="ECO:0007669"/>
    <property type="project" value="InterPro"/>
</dbReference>
<evidence type="ECO:0000256" key="6">
    <source>
        <dbReference type="ARBA" id="ARBA00022692"/>
    </source>
</evidence>
<evidence type="ECO:0000256" key="7">
    <source>
        <dbReference type="ARBA" id="ARBA00022927"/>
    </source>
</evidence>
<feature type="transmembrane region" description="Helical" evidence="13">
    <location>
        <begin position="6"/>
        <end position="25"/>
    </location>
</feature>
<keyword evidence="7 13" id="KW-0653">Protein transport</keyword>
<comment type="caution">
    <text evidence="16">The sequence shown here is derived from an EMBL/GenBank/DDBJ whole genome shotgun (WGS) entry which is preliminary data.</text>
</comment>
<dbReference type="AlphaFoldDB" id="A0AB35C0Q1"/>
<evidence type="ECO:0000256" key="11">
    <source>
        <dbReference type="ARBA" id="ARBA00033245"/>
    </source>
</evidence>
<dbReference type="InterPro" id="IPR038221">
    <property type="entry name" value="YidC_periplasmic_sf"/>
</dbReference>
<dbReference type="InterPro" id="IPR019998">
    <property type="entry name" value="Membr_insert_YidC"/>
</dbReference>
<evidence type="ECO:0000256" key="9">
    <source>
        <dbReference type="ARBA" id="ARBA00023136"/>
    </source>
</evidence>
<reference evidence="16" key="1">
    <citation type="submission" date="2021-03" db="EMBL/GenBank/DDBJ databases">
        <title>Identification and antibiotic profiling of Wohlfahrtiimonas chitiniclastica, an underestimated human pathogen.</title>
        <authorList>
            <person name="Kopf A."/>
            <person name="Bunk B."/>
            <person name="Coldewey S."/>
            <person name="Gunzer F."/>
            <person name="Riedel T."/>
            <person name="Schroettner P."/>
        </authorList>
    </citation>
    <scope>NUCLEOTIDE SEQUENCE</scope>
    <source>
        <strain evidence="16">DSM 100917</strain>
    </source>
</reference>
<comment type="similarity">
    <text evidence="2 13">Belongs to the OXA1/ALB3/YidC family. Type 1 subfamily.</text>
</comment>
<dbReference type="InterPro" id="IPR028053">
    <property type="entry name" value="Membr_insert_YidC_N"/>
</dbReference>
<feature type="transmembrane region" description="Helical" evidence="13">
    <location>
        <begin position="474"/>
        <end position="499"/>
    </location>
</feature>
<feature type="transmembrane region" description="Helical" evidence="13">
    <location>
        <begin position="444"/>
        <end position="462"/>
    </location>
</feature>
<evidence type="ECO:0000256" key="3">
    <source>
        <dbReference type="ARBA" id="ARBA00015325"/>
    </source>
</evidence>
<dbReference type="InterPro" id="IPR028055">
    <property type="entry name" value="YidC/Oxa/ALB_C"/>
</dbReference>
<evidence type="ECO:0000256" key="12">
    <source>
        <dbReference type="ARBA" id="ARBA00033342"/>
    </source>
</evidence>
<dbReference type="Pfam" id="PF02096">
    <property type="entry name" value="60KD_IMP"/>
    <property type="match status" value="1"/>
</dbReference>
<evidence type="ECO:0000256" key="5">
    <source>
        <dbReference type="ARBA" id="ARBA00022475"/>
    </source>
</evidence>
<evidence type="ECO:0000256" key="4">
    <source>
        <dbReference type="ARBA" id="ARBA00022448"/>
    </source>
</evidence>
<evidence type="ECO:0000259" key="14">
    <source>
        <dbReference type="Pfam" id="PF02096"/>
    </source>
</evidence>
<dbReference type="NCBIfam" id="TIGR03593">
    <property type="entry name" value="yidC_nterm"/>
    <property type="match status" value="1"/>
</dbReference>
<comment type="subcellular location">
    <subcellularLocation>
        <location evidence="1">Cell inner membrane</location>
        <topology evidence="1">Multi-pass membrane protein</topology>
    </subcellularLocation>
    <subcellularLocation>
        <location evidence="13">Cell membrane</location>
        <topology evidence="13">Multi-pass membrane protein</topology>
    </subcellularLocation>
</comment>
<keyword evidence="10 13" id="KW-0143">Chaperone</keyword>
<keyword evidence="5 13" id="KW-1003">Cell membrane</keyword>
<dbReference type="InterPro" id="IPR047196">
    <property type="entry name" value="YidC_ALB_C"/>
</dbReference>
<gene>
    <name evidence="13 16" type="primary">yidC</name>
    <name evidence="16" type="ORF">J7561_06980</name>
</gene>
<dbReference type="InterPro" id="IPR001708">
    <property type="entry name" value="YidC/ALB3/OXA1/COX18"/>
</dbReference>
<protein>
    <recommendedName>
        <fullName evidence="3 13">Membrane protein insertase YidC</fullName>
    </recommendedName>
    <alternativeName>
        <fullName evidence="12 13">Foldase YidC</fullName>
    </alternativeName>
    <alternativeName>
        <fullName evidence="11 13">Membrane integrase YidC</fullName>
    </alternativeName>
    <alternativeName>
        <fullName evidence="13">Membrane protein YidC</fullName>
    </alternativeName>
</protein>
<comment type="subunit">
    <text evidence="13">Interacts with the Sec translocase complex via SecD. Specifically interacts with transmembrane segments of nascent integral membrane proteins during membrane integration.</text>
</comment>
<dbReference type="RefSeq" id="WP_213404095.1">
    <property type="nucleotide sequence ID" value="NZ_JAGIBT010000006.1"/>
</dbReference>
<proteinExistence type="inferred from homology"/>
<comment type="function">
    <text evidence="13">Required for the insertion and/or proper folding and/or complex formation of integral membrane proteins into the membrane. Involved in integration of membrane proteins that insert both dependently and independently of the Sec translocase complex, as well as at least some lipoproteins. Aids folding of multispanning membrane proteins.</text>
</comment>